<dbReference type="Pfam" id="PF10604">
    <property type="entry name" value="Polyketide_cyc2"/>
    <property type="match status" value="1"/>
</dbReference>
<dbReference type="SUPFAM" id="SSF55961">
    <property type="entry name" value="Bet v1-like"/>
    <property type="match status" value="1"/>
</dbReference>
<proteinExistence type="predicted"/>
<protein>
    <submittedName>
        <fullName evidence="1">SRPBCC family protein</fullName>
    </submittedName>
</protein>
<organism evidence="1 2">
    <name type="scientific">Nocardioides zeae</name>
    <dbReference type="NCBI Taxonomy" id="1457234"/>
    <lineage>
        <taxon>Bacteria</taxon>
        <taxon>Bacillati</taxon>
        <taxon>Actinomycetota</taxon>
        <taxon>Actinomycetes</taxon>
        <taxon>Propionibacteriales</taxon>
        <taxon>Nocardioidaceae</taxon>
        <taxon>Nocardioides</taxon>
    </lineage>
</organism>
<gene>
    <name evidence="1" type="ORF">G3T38_07435</name>
</gene>
<dbReference type="EMBL" id="JAAGXA010000004">
    <property type="protein sequence ID" value="NEN78105.1"/>
    <property type="molecule type" value="Genomic_DNA"/>
</dbReference>
<sequence>MTAAPTSTELEATIDIDASPAQVWALVSDLPRQAEFSDQVVRTFVPGGVRLGATMVNVNRQGWKFWPTTAKVVRFDPQREIAFRVRENRTVWSYRLVPSDGGTTLVHRRETPDGISGLSLNLTKYVLGGVPGFTRELQEGMQQTLARIKRTAEA</sequence>
<dbReference type="InterPro" id="IPR023393">
    <property type="entry name" value="START-like_dom_sf"/>
</dbReference>
<dbReference type="Gene3D" id="3.30.530.20">
    <property type="match status" value="1"/>
</dbReference>
<comment type="caution">
    <text evidence="1">The sequence shown here is derived from an EMBL/GenBank/DDBJ whole genome shotgun (WGS) entry which is preliminary data.</text>
</comment>
<dbReference type="AlphaFoldDB" id="A0A6P0HKD7"/>
<dbReference type="RefSeq" id="WP_163771509.1">
    <property type="nucleotide sequence ID" value="NZ_JAAGXA010000004.1"/>
</dbReference>
<keyword evidence="2" id="KW-1185">Reference proteome</keyword>
<evidence type="ECO:0000313" key="1">
    <source>
        <dbReference type="EMBL" id="NEN78105.1"/>
    </source>
</evidence>
<dbReference type="CDD" id="cd07812">
    <property type="entry name" value="SRPBCC"/>
    <property type="match status" value="1"/>
</dbReference>
<reference evidence="1 2" key="1">
    <citation type="journal article" date="2014" name="Int. J. Syst. Evol. Microbiol.">
        <title>Nocardioides zeae sp. nov., isolated from the stem of Zea mays.</title>
        <authorList>
            <person name="Glaeser S.P."/>
            <person name="McInroy J.A."/>
            <person name="Busse H.J."/>
            <person name="Kampfer P."/>
        </authorList>
    </citation>
    <scope>NUCLEOTIDE SEQUENCE [LARGE SCALE GENOMIC DNA]</scope>
    <source>
        <strain evidence="1 2">JCM 30728</strain>
    </source>
</reference>
<name>A0A6P0HKD7_9ACTN</name>
<dbReference type="InterPro" id="IPR019587">
    <property type="entry name" value="Polyketide_cyclase/dehydratase"/>
</dbReference>
<dbReference type="Proteomes" id="UP000468687">
    <property type="component" value="Unassembled WGS sequence"/>
</dbReference>
<accession>A0A6P0HKD7</accession>
<evidence type="ECO:0000313" key="2">
    <source>
        <dbReference type="Proteomes" id="UP000468687"/>
    </source>
</evidence>